<sequence>MAFINKGVKAACAAMLATGLAVGASTPASADYFEAFDHVNYRELLVHVEGNPTVMWVPQNRTSSIKNQRDNTIYGRNNVMWGVSTIEMTANRYADYANLWEASDKIDYFTTWWG</sequence>
<protein>
    <submittedName>
        <fullName evidence="2">Uncharacterized protein</fullName>
    </submittedName>
</protein>
<reference evidence="2" key="1">
    <citation type="submission" date="2023-07" db="EMBL/GenBank/DDBJ databases">
        <title>Sequencing the genomes of 1000 actinobacteria strains.</title>
        <authorList>
            <person name="Klenk H.-P."/>
        </authorList>
    </citation>
    <scope>NUCLEOTIDE SEQUENCE</scope>
    <source>
        <strain evidence="2">DSM 13988</strain>
    </source>
</reference>
<evidence type="ECO:0000313" key="3">
    <source>
        <dbReference type="Proteomes" id="UP001247307"/>
    </source>
</evidence>
<gene>
    <name evidence="2" type="ORF">J2S35_000907</name>
</gene>
<organism evidence="2 3">
    <name type="scientific">Falsarthrobacter nasiphocae</name>
    <dbReference type="NCBI Taxonomy" id="189863"/>
    <lineage>
        <taxon>Bacteria</taxon>
        <taxon>Bacillati</taxon>
        <taxon>Actinomycetota</taxon>
        <taxon>Actinomycetes</taxon>
        <taxon>Micrococcales</taxon>
        <taxon>Micrococcaceae</taxon>
        <taxon>Falsarthrobacter</taxon>
    </lineage>
</organism>
<keyword evidence="3" id="KW-1185">Reference proteome</keyword>
<proteinExistence type="predicted"/>
<feature type="chain" id="PRO_5042244206" evidence="1">
    <location>
        <begin position="31"/>
        <end position="114"/>
    </location>
</feature>
<dbReference type="EMBL" id="JAVDUI010000001">
    <property type="protein sequence ID" value="MDR6891967.1"/>
    <property type="molecule type" value="Genomic_DNA"/>
</dbReference>
<evidence type="ECO:0000313" key="2">
    <source>
        <dbReference type="EMBL" id="MDR6891967.1"/>
    </source>
</evidence>
<dbReference type="Proteomes" id="UP001247307">
    <property type="component" value="Unassembled WGS sequence"/>
</dbReference>
<feature type="signal peptide" evidence="1">
    <location>
        <begin position="1"/>
        <end position="30"/>
    </location>
</feature>
<keyword evidence="1" id="KW-0732">Signal</keyword>
<accession>A0AAE4C6B2</accession>
<comment type="caution">
    <text evidence="2">The sequence shown here is derived from an EMBL/GenBank/DDBJ whole genome shotgun (WGS) entry which is preliminary data.</text>
</comment>
<name>A0AAE4C6B2_9MICC</name>
<dbReference type="AlphaFoldDB" id="A0AAE4C6B2"/>
<evidence type="ECO:0000256" key="1">
    <source>
        <dbReference type="SAM" id="SignalP"/>
    </source>
</evidence>
<dbReference type="RefSeq" id="WP_309850331.1">
    <property type="nucleotide sequence ID" value="NZ_BAAAIU010000023.1"/>
</dbReference>